<evidence type="ECO:0000313" key="11">
    <source>
        <dbReference type="EMBL" id="MCP2731462.1"/>
    </source>
</evidence>
<feature type="transmembrane region" description="Helical" evidence="10">
    <location>
        <begin position="230"/>
        <end position="253"/>
    </location>
</feature>
<evidence type="ECO:0008006" key="13">
    <source>
        <dbReference type="Google" id="ProtNLM"/>
    </source>
</evidence>
<keyword evidence="5" id="KW-0808">Transferase</keyword>
<dbReference type="InterPro" id="IPR007315">
    <property type="entry name" value="PIG-V/Gpi18"/>
</dbReference>
<evidence type="ECO:0000256" key="2">
    <source>
        <dbReference type="ARBA" id="ARBA00004687"/>
    </source>
</evidence>
<comment type="pathway">
    <text evidence="2">Glycolipid biosynthesis; glycosylphosphatidylinositol-anchor biosynthesis.</text>
</comment>
<comment type="subcellular location">
    <subcellularLocation>
        <location evidence="1">Endoplasmic reticulum membrane</location>
        <topology evidence="1">Multi-pass membrane protein</topology>
    </subcellularLocation>
</comment>
<evidence type="ECO:0000256" key="5">
    <source>
        <dbReference type="ARBA" id="ARBA00022679"/>
    </source>
</evidence>
<comment type="caution">
    <text evidence="11">The sequence shown here is derived from an EMBL/GenBank/DDBJ whole genome shotgun (WGS) entry which is preliminary data.</text>
</comment>
<gene>
    <name evidence="11" type="ORF">NJ959_23840</name>
</gene>
<dbReference type="PANTHER" id="PTHR12468:SF2">
    <property type="entry name" value="GPI MANNOSYLTRANSFERASE 2"/>
    <property type="match status" value="1"/>
</dbReference>
<keyword evidence="9 10" id="KW-0472">Membrane</keyword>
<keyword evidence="4" id="KW-0328">Glycosyltransferase</keyword>
<evidence type="ECO:0000313" key="12">
    <source>
        <dbReference type="Proteomes" id="UP001204953"/>
    </source>
</evidence>
<sequence>MKQLNFTEILPSWLNSKEKTWQEGLIFVLSMWLLSRLVIIVALQIVAPLLLLTPVAENGSGQDFFVPKMGWELFCHWDGKWYEKIATIGYEYVNNGKMYSVAFFPLFPLLTRGIMTLGLPFTVAATLVNNFALLGALFLLYSWTEEYCGTKAAQWATAILAWCPFSLYGSVIYTEGLFLLVTTAALRAFEKRRYGWAALFGTMVTASRAPGIALVPAFLLVAWKEKRPRIAYITAIAASTGLLLFILYCAIRFGDPLALINVQKSWRPWQPQLWDIFAGFFTQIRENSMRILMVFGGGYLLWDFRAKLPTLAVVYGFCSLGVILATGSLLSLNRYAYGIVSLSMALGLLVSKHPRWGYVTLGFFIILLVQYSILFAWGHWVG</sequence>
<dbReference type="RefSeq" id="WP_254014201.1">
    <property type="nucleotide sequence ID" value="NZ_JAMZMM010000334.1"/>
</dbReference>
<feature type="transmembrane region" description="Helical" evidence="10">
    <location>
        <begin position="114"/>
        <end position="140"/>
    </location>
</feature>
<feature type="transmembrane region" description="Helical" evidence="10">
    <location>
        <begin position="194"/>
        <end position="223"/>
    </location>
</feature>
<reference evidence="11" key="1">
    <citation type="submission" date="2022-06" db="EMBL/GenBank/DDBJ databases">
        <title>New cyanobacteria of genus Symplocastrum in benthos of Lake Baikal.</title>
        <authorList>
            <person name="Sorokovikova E."/>
            <person name="Tikhonova I."/>
            <person name="Krasnopeev A."/>
            <person name="Evseev P."/>
            <person name="Gladkikh A."/>
            <person name="Belykh O."/>
        </authorList>
    </citation>
    <scope>NUCLEOTIDE SEQUENCE</scope>
    <source>
        <strain evidence="11">BBK-W-15</strain>
    </source>
</reference>
<proteinExistence type="predicted"/>
<feature type="transmembrane region" description="Helical" evidence="10">
    <location>
        <begin position="308"/>
        <end position="329"/>
    </location>
</feature>
<evidence type="ECO:0000256" key="9">
    <source>
        <dbReference type="ARBA" id="ARBA00023136"/>
    </source>
</evidence>
<keyword evidence="3" id="KW-0337">GPI-anchor biosynthesis</keyword>
<evidence type="ECO:0000256" key="3">
    <source>
        <dbReference type="ARBA" id="ARBA00022502"/>
    </source>
</evidence>
<organism evidence="11 12">
    <name type="scientific">Limnofasciculus baicalensis BBK-W-15</name>
    <dbReference type="NCBI Taxonomy" id="2699891"/>
    <lineage>
        <taxon>Bacteria</taxon>
        <taxon>Bacillati</taxon>
        <taxon>Cyanobacteriota</taxon>
        <taxon>Cyanophyceae</taxon>
        <taxon>Coleofasciculales</taxon>
        <taxon>Coleofasciculaceae</taxon>
        <taxon>Limnofasciculus</taxon>
        <taxon>Limnofasciculus baicalensis</taxon>
    </lineage>
</organism>
<evidence type="ECO:0000256" key="4">
    <source>
        <dbReference type="ARBA" id="ARBA00022676"/>
    </source>
</evidence>
<evidence type="ECO:0000256" key="1">
    <source>
        <dbReference type="ARBA" id="ARBA00004477"/>
    </source>
</evidence>
<evidence type="ECO:0000256" key="10">
    <source>
        <dbReference type="SAM" id="Phobius"/>
    </source>
</evidence>
<evidence type="ECO:0000256" key="7">
    <source>
        <dbReference type="ARBA" id="ARBA00022824"/>
    </source>
</evidence>
<dbReference type="GO" id="GO:0000009">
    <property type="term" value="F:alpha-1,6-mannosyltransferase activity"/>
    <property type="evidence" value="ECO:0007669"/>
    <property type="project" value="InterPro"/>
</dbReference>
<keyword evidence="7" id="KW-0256">Endoplasmic reticulum</keyword>
<dbReference type="GO" id="GO:0016020">
    <property type="term" value="C:membrane"/>
    <property type="evidence" value="ECO:0007669"/>
    <property type="project" value="GOC"/>
</dbReference>
<dbReference type="GO" id="GO:0031501">
    <property type="term" value="C:mannosyltransferase complex"/>
    <property type="evidence" value="ECO:0007669"/>
    <property type="project" value="TreeGrafter"/>
</dbReference>
<dbReference type="AlphaFoldDB" id="A0AAE3KUF6"/>
<dbReference type="PANTHER" id="PTHR12468">
    <property type="entry name" value="GPI MANNOSYLTRANSFERASE 2"/>
    <property type="match status" value="1"/>
</dbReference>
<dbReference type="EMBL" id="JAMZMM010000334">
    <property type="protein sequence ID" value="MCP2731462.1"/>
    <property type="molecule type" value="Genomic_DNA"/>
</dbReference>
<dbReference type="Proteomes" id="UP001204953">
    <property type="component" value="Unassembled WGS sequence"/>
</dbReference>
<evidence type="ECO:0000256" key="6">
    <source>
        <dbReference type="ARBA" id="ARBA00022692"/>
    </source>
</evidence>
<keyword evidence="8 10" id="KW-1133">Transmembrane helix</keyword>
<keyword evidence="12" id="KW-1185">Reference proteome</keyword>
<dbReference type="GO" id="GO:0006506">
    <property type="term" value="P:GPI anchor biosynthetic process"/>
    <property type="evidence" value="ECO:0007669"/>
    <property type="project" value="UniProtKB-KW"/>
</dbReference>
<accession>A0AAE3KUF6</accession>
<keyword evidence="6 10" id="KW-0812">Transmembrane</keyword>
<protein>
    <recommendedName>
        <fullName evidence="13">Integral membrane protein</fullName>
    </recommendedName>
</protein>
<feature type="transmembrane region" description="Helical" evidence="10">
    <location>
        <begin position="358"/>
        <end position="380"/>
    </location>
</feature>
<dbReference type="GO" id="GO:0004376">
    <property type="term" value="F:GPI mannosyltransferase activity"/>
    <property type="evidence" value="ECO:0007669"/>
    <property type="project" value="InterPro"/>
</dbReference>
<evidence type="ECO:0000256" key="8">
    <source>
        <dbReference type="ARBA" id="ARBA00022989"/>
    </source>
</evidence>
<name>A0AAE3KUF6_9CYAN</name>
<feature type="transmembrane region" description="Helical" evidence="10">
    <location>
        <begin position="25"/>
        <end position="51"/>
    </location>
</feature>